<evidence type="ECO:0000313" key="3">
    <source>
        <dbReference type="Proteomes" id="UP000184330"/>
    </source>
</evidence>
<evidence type="ECO:0000256" key="1">
    <source>
        <dbReference type="SAM" id="Phobius"/>
    </source>
</evidence>
<dbReference type="EMBL" id="FJOG01000041">
    <property type="protein sequence ID" value="CZR66976.1"/>
    <property type="molecule type" value="Genomic_DNA"/>
</dbReference>
<feature type="transmembrane region" description="Helical" evidence="1">
    <location>
        <begin position="7"/>
        <end position="27"/>
    </location>
</feature>
<feature type="transmembrane region" description="Helical" evidence="1">
    <location>
        <begin position="157"/>
        <end position="179"/>
    </location>
</feature>
<sequence>MRWLPFVASYWCAAVIILAFHVLFAGYGNDSLEGAAIITFNTSSLGISDYYQPNSTLHSNVTSLVPSSITNPTSITQYLGIKDWYSIHYLSTCSGFFRPDPKNDNLLTSQWTNVTCTKKNSGYVFTISDILRHELHTGVAAIADEVMQTSYYTASWIALWYIGIVLAIVEMFIFLPLTWPGTRRLNGYSTLVSFVSYLSLQISSSLATSHSIHTYNSHTLPPTLHPTEFLAMTWPTTCLMFVVFLLVEIEWRFELWTLKGERITGYRKPVCKSWNLLEAFWDRNPTGIDAKGRDEGFEMR</sequence>
<dbReference type="Proteomes" id="UP000184330">
    <property type="component" value="Unassembled WGS sequence"/>
</dbReference>
<dbReference type="AlphaFoldDB" id="A0A1L7XPL0"/>
<name>A0A1L7XPL0_9HELO</name>
<proteinExistence type="predicted"/>
<keyword evidence="3" id="KW-1185">Reference proteome</keyword>
<keyword evidence="1" id="KW-1133">Transmembrane helix</keyword>
<dbReference type="InterPro" id="IPR009571">
    <property type="entry name" value="SUR7/Rim9-like_fungi"/>
</dbReference>
<gene>
    <name evidence="2" type="ORF">PAC_16875</name>
</gene>
<keyword evidence="1" id="KW-0472">Membrane</keyword>
<dbReference type="GO" id="GO:0051285">
    <property type="term" value="C:cell cortex of cell tip"/>
    <property type="evidence" value="ECO:0007669"/>
    <property type="project" value="TreeGrafter"/>
</dbReference>
<organism evidence="2 3">
    <name type="scientific">Phialocephala subalpina</name>
    <dbReference type="NCBI Taxonomy" id="576137"/>
    <lineage>
        <taxon>Eukaryota</taxon>
        <taxon>Fungi</taxon>
        <taxon>Dikarya</taxon>
        <taxon>Ascomycota</taxon>
        <taxon>Pezizomycotina</taxon>
        <taxon>Leotiomycetes</taxon>
        <taxon>Helotiales</taxon>
        <taxon>Mollisiaceae</taxon>
        <taxon>Phialocephala</taxon>
        <taxon>Phialocephala fortinii species complex</taxon>
    </lineage>
</organism>
<keyword evidence="1" id="KW-0812">Transmembrane</keyword>
<reference evidence="2 3" key="1">
    <citation type="submission" date="2016-03" db="EMBL/GenBank/DDBJ databases">
        <authorList>
            <person name="Ploux O."/>
        </authorList>
    </citation>
    <scope>NUCLEOTIDE SEQUENCE [LARGE SCALE GENOMIC DNA]</scope>
    <source>
        <strain evidence="2 3">UAMH 11012</strain>
    </source>
</reference>
<dbReference type="Pfam" id="PF06687">
    <property type="entry name" value="SUR7"/>
    <property type="match status" value="1"/>
</dbReference>
<feature type="transmembrane region" description="Helical" evidence="1">
    <location>
        <begin position="229"/>
        <end position="249"/>
    </location>
</feature>
<protein>
    <submittedName>
        <fullName evidence="2">Uncharacterized protein</fullName>
    </submittedName>
</protein>
<dbReference type="PANTHER" id="PTHR28019">
    <property type="entry name" value="CELL MEMBRANE PROTEIN YLR413W-RELATED"/>
    <property type="match status" value="1"/>
</dbReference>
<feature type="transmembrane region" description="Helical" evidence="1">
    <location>
        <begin position="191"/>
        <end position="209"/>
    </location>
</feature>
<evidence type="ECO:0000313" key="2">
    <source>
        <dbReference type="EMBL" id="CZR66976.1"/>
    </source>
</evidence>
<accession>A0A1L7XPL0</accession>
<dbReference type="InterPro" id="IPR052413">
    <property type="entry name" value="SUR7_domain"/>
</dbReference>
<dbReference type="GO" id="GO:0005886">
    <property type="term" value="C:plasma membrane"/>
    <property type="evidence" value="ECO:0007669"/>
    <property type="project" value="InterPro"/>
</dbReference>
<dbReference type="OrthoDB" id="3544281at2759"/>
<dbReference type="PANTHER" id="PTHR28019:SF7">
    <property type="entry name" value="SUR7 PROTEIN"/>
    <property type="match status" value="1"/>
</dbReference>
<dbReference type="GO" id="GO:0031505">
    <property type="term" value="P:fungal-type cell wall organization"/>
    <property type="evidence" value="ECO:0007669"/>
    <property type="project" value="TreeGrafter"/>
</dbReference>